<evidence type="ECO:0000313" key="4">
    <source>
        <dbReference type="Proteomes" id="UP000694300"/>
    </source>
</evidence>
<evidence type="ECO:0000256" key="1">
    <source>
        <dbReference type="SAM" id="MobiDB-lite"/>
    </source>
</evidence>
<sequence>MTSLIVHDHSPTGELPTITGQPAAVTDAIARGRAAIPARPRGGWISEDRPSGRHRADRAGSVHVSAIAGVDLRRRPQRAGKSHGLLDQLLGGGA</sequence>
<gene>
    <name evidence="2" type="ORF">I4I82_26620</name>
    <name evidence="3" type="ORF">I4I82_33690</name>
</gene>
<dbReference type="EMBL" id="JADQDF010000003">
    <property type="protein sequence ID" value="MBW0132603.1"/>
    <property type="molecule type" value="Genomic_DNA"/>
</dbReference>
<organism evidence="2 4">
    <name type="scientific">Pseudonocardia oceani</name>
    <dbReference type="NCBI Taxonomy" id="2792013"/>
    <lineage>
        <taxon>Bacteria</taxon>
        <taxon>Bacillati</taxon>
        <taxon>Actinomycetota</taxon>
        <taxon>Actinomycetes</taxon>
        <taxon>Pseudonocardiales</taxon>
        <taxon>Pseudonocardiaceae</taxon>
        <taxon>Pseudonocardia</taxon>
    </lineage>
</organism>
<feature type="region of interest" description="Disordered" evidence="1">
    <location>
        <begin position="39"/>
        <end position="61"/>
    </location>
</feature>
<evidence type="ECO:0000313" key="3">
    <source>
        <dbReference type="EMBL" id="MBW0132603.1"/>
    </source>
</evidence>
<dbReference type="EMBL" id="JADQDF010000001">
    <property type="protein sequence ID" value="MBW0131230.1"/>
    <property type="molecule type" value="Genomic_DNA"/>
</dbReference>
<comment type="caution">
    <text evidence="2">The sequence shown here is derived from an EMBL/GenBank/DDBJ whole genome shotgun (WGS) entry which is preliminary data.</text>
</comment>
<reference evidence="2 4" key="1">
    <citation type="submission" date="2020-11" db="EMBL/GenBank/DDBJ databases">
        <title>Pseudonocardia abyssalis sp. nov. and Pseudonocardia oceani sp. nov., description and phylogenomic analysis of two novel actinomycetes isolated from the deep Southern Ocean.</title>
        <authorList>
            <person name="Parra J."/>
        </authorList>
    </citation>
    <scope>NUCLEOTIDE SEQUENCE [LARGE SCALE GENOMIC DNA]</scope>
    <source>
        <strain evidence="2">KRD-185</strain>
        <strain evidence="4">KRD185</strain>
    </source>
</reference>
<protein>
    <submittedName>
        <fullName evidence="2">Uncharacterized protein</fullName>
    </submittedName>
</protein>
<name>A0ABS6UG53_9PSEU</name>
<dbReference type="Proteomes" id="UP000694300">
    <property type="component" value="Unassembled WGS sequence"/>
</dbReference>
<feature type="region of interest" description="Disordered" evidence="1">
    <location>
        <begin position="74"/>
        <end position="94"/>
    </location>
</feature>
<accession>A0ABS6UG53</accession>
<keyword evidence="4" id="KW-1185">Reference proteome</keyword>
<dbReference type="RefSeq" id="WP_218596190.1">
    <property type="nucleotide sequence ID" value="NZ_JADQDE010000107.1"/>
</dbReference>
<proteinExistence type="predicted"/>
<evidence type="ECO:0000313" key="2">
    <source>
        <dbReference type="EMBL" id="MBW0131230.1"/>
    </source>
</evidence>